<dbReference type="AlphaFoldDB" id="K1QYU9"/>
<protein>
    <submittedName>
        <fullName evidence="1">Uncharacterized protein</fullName>
    </submittedName>
</protein>
<proteinExistence type="predicted"/>
<accession>K1QYU9</accession>
<organism evidence="1">
    <name type="scientific">Magallana gigas</name>
    <name type="common">Pacific oyster</name>
    <name type="synonym">Crassostrea gigas</name>
    <dbReference type="NCBI Taxonomy" id="29159"/>
    <lineage>
        <taxon>Eukaryota</taxon>
        <taxon>Metazoa</taxon>
        <taxon>Spiralia</taxon>
        <taxon>Lophotrochozoa</taxon>
        <taxon>Mollusca</taxon>
        <taxon>Bivalvia</taxon>
        <taxon>Autobranchia</taxon>
        <taxon>Pteriomorphia</taxon>
        <taxon>Ostreida</taxon>
        <taxon>Ostreoidea</taxon>
        <taxon>Ostreidae</taxon>
        <taxon>Magallana</taxon>
    </lineage>
</organism>
<sequence length="230" mass="25216">MASEIEAEEIANVTSGLLSYLEGLDIRVAEGIALPLIICKKMLEVTEKGHLWQQVRAYVKDVLLPYHENTTLNHQPSKAANRMLKELGGLCQHEKKDILRCLEDSVLLDKARAPAALNIAVSEVVAVLKNTPGAEINKSGRIMGKVRKVAKIPMSVLSEDTIRCLTSDTTKYVDFVGEAANSVTDDGERAIQVGDVLVVDNAPIHHHAAERILSKELASHNWSRILVPTN</sequence>
<name>K1QYU9_MAGGI</name>
<dbReference type="InParanoid" id="K1QYU9"/>
<evidence type="ECO:0000313" key="1">
    <source>
        <dbReference type="EMBL" id="EKC36359.1"/>
    </source>
</evidence>
<gene>
    <name evidence="1" type="ORF">CGI_10027258</name>
</gene>
<dbReference type="EMBL" id="JH817380">
    <property type="protein sequence ID" value="EKC36359.1"/>
    <property type="molecule type" value="Genomic_DNA"/>
</dbReference>
<reference evidence="1" key="1">
    <citation type="journal article" date="2012" name="Nature">
        <title>The oyster genome reveals stress adaptation and complexity of shell formation.</title>
        <authorList>
            <person name="Zhang G."/>
            <person name="Fang X."/>
            <person name="Guo X."/>
            <person name="Li L."/>
            <person name="Luo R."/>
            <person name="Xu F."/>
            <person name="Yang P."/>
            <person name="Zhang L."/>
            <person name="Wang X."/>
            <person name="Qi H."/>
            <person name="Xiong Z."/>
            <person name="Que H."/>
            <person name="Xie Y."/>
            <person name="Holland P.W."/>
            <person name="Paps J."/>
            <person name="Zhu Y."/>
            <person name="Wu F."/>
            <person name="Chen Y."/>
            <person name="Wang J."/>
            <person name="Peng C."/>
            <person name="Meng J."/>
            <person name="Yang L."/>
            <person name="Liu J."/>
            <person name="Wen B."/>
            <person name="Zhang N."/>
            <person name="Huang Z."/>
            <person name="Zhu Q."/>
            <person name="Feng Y."/>
            <person name="Mount A."/>
            <person name="Hedgecock D."/>
            <person name="Xu Z."/>
            <person name="Liu Y."/>
            <person name="Domazet-Loso T."/>
            <person name="Du Y."/>
            <person name="Sun X."/>
            <person name="Zhang S."/>
            <person name="Liu B."/>
            <person name="Cheng P."/>
            <person name="Jiang X."/>
            <person name="Li J."/>
            <person name="Fan D."/>
            <person name="Wang W."/>
            <person name="Fu W."/>
            <person name="Wang T."/>
            <person name="Wang B."/>
            <person name="Zhang J."/>
            <person name="Peng Z."/>
            <person name="Li Y."/>
            <person name="Li N."/>
            <person name="Wang J."/>
            <person name="Chen M."/>
            <person name="He Y."/>
            <person name="Tan F."/>
            <person name="Song X."/>
            <person name="Zheng Q."/>
            <person name="Huang R."/>
            <person name="Yang H."/>
            <person name="Du X."/>
            <person name="Chen L."/>
            <person name="Yang M."/>
            <person name="Gaffney P.M."/>
            <person name="Wang S."/>
            <person name="Luo L."/>
            <person name="She Z."/>
            <person name="Ming Y."/>
            <person name="Huang W."/>
            <person name="Zhang S."/>
            <person name="Huang B."/>
            <person name="Zhang Y."/>
            <person name="Qu T."/>
            <person name="Ni P."/>
            <person name="Miao G."/>
            <person name="Wang J."/>
            <person name="Wang Q."/>
            <person name="Steinberg C.E."/>
            <person name="Wang H."/>
            <person name="Li N."/>
            <person name="Qian L."/>
            <person name="Zhang G."/>
            <person name="Li Y."/>
            <person name="Yang H."/>
            <person name="Liu X."/>
            <person name="Wang J."/>
            <person name="Yin Y."/>
            <person name="Wang J."/>
        </authorList>
    </citation>
    <scope>NUCLEOTIDE SEQUENCE [LARGE SCALE GENOMIC DNA]</scope>
    <source>
        <strain evidence="1">05x7-T-G4-1.051#20</strain>
    </source>
</reference>
<dbReference type="HOGENOM" id="CLU_1205790_0_0_1"/>